<evidence type="ECO:0000256" key="11">
    <source>
        <dbReference type="HAMAP-Rule" id="MF_01498"/>
    </source>
</evidence>
<comment type="function">
    <text evidence="11">Plays a role in repairing double-strand DNA breaks, probably involving stabilizing or processing branched DNA or blocked replication forks.</text>
</comment>
<dbReference type="PROSITE" id="PS50162">
    <property type="entry name" value="RECA_2"/>
    <property type="match status" value="1"/>
</dbReference>
<dbReference type="SUPFAM" id="SSF54211">
    <property type="entry name" value="Ribosomal protein S5 domain 2-like"/>
    <property type="match status" value="1"/>
</dbReference>
<comment type="similarity">
    <text evidence="11 13">Belongs to the RecA family. RadA subfamily.</text>
</comment>
<dbReference type="InterPro" id="IPR004504">
    <property type="entry name" value="DNA_repair_RadA"/>
</dbReference>
<accession>A0A2P1P8T3</accession>
<dbReference type="RefSeq" id="WP_106874527.1">
    <property type="nucleotide sequence ID" value="NZ_CP027845.1"/>
</dbReference>
<dbReference type="InterPro" id="IPR003593">
    <property type="entry name" value="AAA+_ATPase"/>
</dbReference>
<evidence type="ECO:0000256" key="12">
    <source>
        <dbReference type="NCBIfam" id="TIGR00416"/>
    </source>
</evidence>
<gene>
    <name evidence="11" type="primary">radA</name>
    <name evidence="15" type="ORF">phytr_7360</name>
</gene>
<comment type="domain">
    <text evidence="11">The middle region has homology to RecA with ATPase motifs including the RadA KNRFG motif, while the C-terminus is homologous to Lon protease.</text>
</comment>
<evidence type="ECO:0000256" key="10">
    <source>
        <dbReference type="ARBA" id="ARBA00023204"/>
    </source>
</evidence>
<sequence>MAKVKSSYVCNNCGAVTHKWFGKCFSCGAFNSITEEIIEQTKSSDDNRYKTLTPENLNSAVGEHEERIVLPSTELNRILGGGLVRGSAVLIGGEPGIGKSTLLLQLAIDLGKMNLKCLYVSGEESKQQIKLRAKRLDTGDNDNVLLISESNLHIIHKTAAECKDLDLIILDSIQTVLSDQISSAAGSVSQVRMVAQELIQYAKKQNVILVLVGHVTKEGQIAGPKVLEHMVDTVLYFESDQNYYLRILRAIKNRFGGINEIGVFEMTQNGLVEVKNASELFITQRSQSIVGSSVFATIEGSRPFLVEIQALLAPCQMPMPRRAVVGWDLSRLSMILAVLSVRCKLNLANFEVYLNVAGGFKLSDPAGDLSVAAAIISAALNVPLPLNSIFFGEISLSGEVRPVSQMTSRINEARRLGFDTVILSHSEKNKDGATKAIKDVGELKNFILNIN</sequence>
<evidence type="ECO:0000256" key="5">
    <source>
        <dbReference type="ARBA" id="ARBA00022801"/>
    </source>
</evidence>
<dbReference type="GO" id="GO:0008270">
    <property type="term" value="F:zinc ion binding"/>
    <property type="evidence" value="ECO:0007669"/>
    <property type="project" value="UniProtKB-KW"/>
</dbReference>
<comment type="function">
    <text evidence="13">DNA-dependent ATPase involved in processing of recombination intermediates, plays a role in repairing DNA breaks. Stimulates the branch migration of RecA-mediated strand transfer reactions, allowing the 3' invading strand to extend heteroduplex DNA faster. Binds ssDNA in the presence of ADP but not other nucleotides, has ATPase activity that is stimulated by ssDNA and various branched DNA structures, but inhibited by SSB. Does not have RecA's homology-searching function.</text>
</comment>
<dbReference type="SUPFAM" id="SSF52540">
    <property type="entry name" value="P-loop containing nucleoside triphosphate hydrolases"/>
    <property type="match status" value="1"/>
</dbReference>
<keyword evidence="10 11" id="KW-0234">DNA repair</keyword>
<keyword evidence="4 13" id="KW-0863">Zinc-finger</keyword>
<dbReference type="HAMAP" id="MF_01498">
    <property type="entry name" value="RadA_bact"/>
    <property type="match status" value="1"/>
</dbReference>
<dbReference type="GO" id="GO:0005524">
    <property type="term" value="F:ATP binding"/>
    <property type="evidence" value="ECO:0007669"/>
    <property type="project" value="UniProtKB-UniRule"/>
</dbReference>
<feature type="short sequence motif" description="RadA KNRFG motif" evidence="11">
    <location>
        <begin position="252"/>
        <end position="256"/>
    </location>
</feature>
<proteinExistence type="inferred from homology"/>
<evidence type="ECO:0000256" key="13">
    <source>
        <dbReference type="RuleBase" id="RU003555"/>
    </source>
</evidence>
<dbReference type="Pfam" id="PF18073">
    <property type="entry name" value="Zn_ribbon_LapB"/>
    <property type="match status" value="1"/>
</dbReference>
<keyword evidence="7 11" id="KW-0067">ATP-binding</keyword>
<dbReference type="GO" id="GO:0003684">
    <property type="term" value="F:damaged DNA binding"/>
    <property type="evidence" value="ECO:0007669"/>
    <property type="project" value="InterPro"/>
</dbReference>
<evidence type="ECO:0000256" key="9">
    <source>
        <dbReference type="ARBA" id="ARBA00023125"/>
    </source>
</evidence>
<dbReference type="PRINTS" id="PR01874">
    <property type="entry name" value="DNAREPAIRADA"/>
</dbReference>
<dbReference type="GO" id="GO:0005829">
    <property type="term" value="C:cytosol"/>
    <property type="evidence" value="ECO:0007669"/>
    <property type="project" value="TreeGrafter"/>
</dbReference>
<dbReference type="Pfam" id="PF13541">
    <property type="entry name" value="ChlI"/>
    <property type="match status" value="1"/>
</dbReference>
<evidence type="ECO:0000256" key="2">
    <source>
        <dbReference type="ARBA" id="ARBA00022741"/>
    </source>
</evidence>
<dbReference type="PANTHER" id="PTHR32472:SF10">
    <property type="entry name" value="DNA REPAIR PROTEIN RADA-LIKE PROTEIN"/>
    <property type="match status" value="1"/>
</dbReference>
<dbReference type="KEGG" id="ptc:phytr_7360"/>
<keyword evidence="5" id="KW-0378">Hydrolase</keyword>
<dbReference type="CDD" id="cd01121">
    <property type="entry name" value="RadA_SMS_N"/>
    <property type="match status" value="1"/>
</dbReference>
<keyword evidence="3 11" id="KW-0227">DNA damage</keyword>
<dbReference type="Proteomes" id="UP000241762">
    <property type="component" value="Chromosome"/>
</dbReference>
<dbReference type="PANTHER" id="PTHR32472">
    <property type="entry name" value="DNA REPAIR PROTEIN RADA"/>
    <property type="match status" value="1"/>
</dbReference>
<dbReference type="InterPro" id="IPR020568">
    <property type="entry name" value="Ribosomal_Su5_D2-typ_SF"/>
</dbReference>
<evidence type="ECO:0000259" key="14">
    <source>
        <dbReference type="PROSITE" id="PS50162"/>
    </source>
</evidence>
<keyword evidence="16" id="KW-1185">Reference proteome</keyword>
<dbReference type="GO" id="GO:0016787">
    <property type="term" value="F:hydrolase activity"/>
    <property type="evidence" value="ECO:0007669"/>
    <property type="project" value="UniProtKB-KW"/>
</dbReference>
<organism evidence="15 16">
    <name type="scientific">Candidatus Phycorickettsia trachydisci</name>
    <dbReference type="NCBI Taxonomy" id="2115978"/>
    <lineage>
        <taxon>Bacteria</taxon>
        <taxon>Pseudomonadati</taxon>
        <taxon>Pseudomonadota</taxon>
        <taxon>Alphaproteobacteria</taxon>
        <taxon>Rickettsiales</taxon>
        <taxon>Rickettsiaceae</taxon>
        <taxon>Candidatus Phycorickettsia</taxon>
    </lineage>
</organism>
<evidence type="ECO:0000313" key="15">
    <source>
        <dbReference type="EMBL" id="AVP87674.1"/>
    </source>
</evidence>
<reference evidence="15 16" key="1">
    <citation type="submission" date="2018-03" db="EMBL/GenBank/DDBJ databases">
        <title>A gene transfer event suggests a long-term partnership between eustigmatophyte algae and a novel lineage of endosymbiotic bacteria.</title>
        <authorList>
            <person name="Yurchenko T."/>
            <person name="Sevcikova T."/>
            <person name="Pribyl P."/>
            <person name="El Karkouri K."/>
            <person name="Klimes V."/>
            <person name="Amaral R."/>
            <person name="Zbrankova V."/>
            <person name="Kim E."/>
            <person name="Raoult D."/>
            <person name="Santos L.M.A."/>
            <person name="Elias M."/>
        </authorList>
    </citation>
    <scope>NUCLEOTIDE SEQUENCE [LARGE SCALE GENOMIC DNA]</scope>
    <source>
        <strain evidence="15">CCALA 838</strain>
    </source>
</reference>
<keyword evidence="9 11" id="KW-0238">DNA-binding</keyword>
<dbReference type="Gene3D" id="3.30.230.10">
    <property type="match status" value="1"/>
</dbReference>
<dbReference type="InterPro" id="IPR027417">
    <property type="entry name" value="P-loop_NTPase"/>
</dbReference>
<evidence type="ECO:0000256" key="4">
    <source>
        <dbReference type="ARBA" id="ARBA00022771"/>
    </source>
</evidence>
<evidence type="ECO:0000256" key="8">
    <source>
        <dbReference type="ARBA" id="ARBA00023016"/>
    </source>
</evidence>
<dbReference type="Pfam" id="PF13481">
    <property type="entry name" value="AAA_25"/>
    <property type="match status" value="1"/>
</dbReference>
<dbReference type="EMBL" id="CP027845">
    <property type="protein sequence ID" value="AVP87674.1"/>
    <property type="molecule type" value="Genomic_DNA"/>
</dbReference>
<dbReference type="InterPro" id="IPR041166">
    <property type="entry name" value="Rubredoxin_2"/>
</dbReference>
<feature type="binding site" evidence="11">
    <location>
        <begin position="93"/>
        <end position="100"/>
    </location>
    <ligand>
        <name>ATP</name>
        <dbReference type="ChEBI" id="CHEBI:30616"/>
    </ligand>
</feature>
<dbReference type="NCBIfam" id="TIGR00416">
    <property type="entry name" value="sms"/>
    <property type="match status" value="1"/>
</dbReference>
<dbReference type="OrthoDB" id="9803906at2"/>
<dbReference type="InterPro" id="IPR020588">
    <property type="entry name" value="RecA_ATP-bd"/>
</dbReference>
<evidence type="ECO:0000256" key="7">
    <source>
        <dbReference type="ARBA" id="ARBA00022840"/>
    </source>
</evidence>
<dbReference type="FunFam" id="3.40.50.300:FF:000050">
    <property type="entry name" value="DNA repair protein RadA"/>
    <property type="match status" value="1"/>
</dbReference>
<evidence type="ECO:0000256" key="1">
    <source>
        <dbReference type="ARBA" id="ARBA00022723"/>
    </source>
</evidence>
<protein>
    <recommendedName>
        <fullName evidence="11 12">DNA repair protein RadA</fullName>
    </recommendedName>
</protein>
<evidence type="ECO:0000256" key="3">
    <source>
        <dbReference type="ARBA" id="ARBA00022763"/>
    </source>
</evidence>
<dbReference type="SMART" id="SM00382">
    <property type="entry name" value="AAA"/>
    <property type="match status" value="1"/>
</dbReference>
<keyword evidence="6 13" id="KW-0862">Zinc</keyword>
<dbReference type="AlphaFoldDB" id="A0A2P1P8T3"/>
<evidence type="ECO:0000313" key="16">
    <source>
        <dbReference type="Proteomes" id="UP000241762"/>
    </source>
</evidence>
<dbReference type="GO" id="GO:0140664">
    <property type="term" value="F:ATP-dependent DNA damage sensor activity"/>
    <property type="evidence" value="ECO:0007669"/>
    <property type="project" value="InterPro"/>
</dbReference>
<keyword evidence="2 11" id="KW-0547">Nucleotide-binding</keyword>
<evidence type="ECO:0000256" key="6">
    <source>
        <dbReference type="ARBA" id="ARBA00022833"/>
    </source>
</evidence>
<keyword evidence="1 11" id="KW-0479">Metal-binding</keyword>
<dbReference type="Gene3D" id="3.40.50.300">
    <property type="entry name" value="P-loop containing nucleotide triphosphate hydrolases"/>
    <property type="match status" value="1"/>
</dbReference>
<feature type="region of interest" description="Lon-protease-like" evidence="11">
    <location>
        <begin position="351"/>
        <end position="451"/>
    </location>
</feature>
<feature type="domain" description="RecA family profile 1" evidence="14">
    <location>
        <begin position="64"/>
        <end position="215"/>
    </location>
</feature>
<dbReference type="GO" id="GO:0000725">
    <property type="term" value="P:recombinational repair"/>
    <property type="evidence" value="ECO:0007669"/>
    <property type="project" value="UniProtKB-UniRule"/>
</dbReference>
<name>A0A2P1P8T3_9RICK</name>
<dbReference type="InterPro" id="IPR014721">
    <property type="entry name" value="Ribsml_uS5_D2-typ_fold_subgr"/>
</dbReference>
<keyword evidence="8 11" id="KW-0346">Stress response</keyword>